<dbReference type="Proteomes" id="UP001144313">
    <property type="component" value="Unassembled WGS sequence"/>
</dbReference>
<proteinExistence type="predicted"/>
<dbReference type="Pfam" id="PF13576">
    <property type="entry name" value="Pentapeptide_3"/>
    <property type="match status" value="1"/>
</dbReference>
<name>A0A9W6G5S2_9ACTN</name>
<dbReference type="EMBL" id="BSDT01000001">
    <property type="protein sequence ID" value="GLI40915.1"/>
    <property type="molecule type" value="Genomic_DNA"/>
</dbReference>
<reference evidence="2" key="1">
    <citation type="submission" date="2022-12" db="EMBL/GenBank/DDBJ databases">
        <title>Reference genome sequencing for broad-spectrum identification of bacterial and archaeal isolates by mass spectrometry.</title>
        <authorList>
            <person name="Sekiguchi Y."/>
            <person name="Tourlousse D.M."/>
        </authorList>
    </citation>
    <scope>NUCLEOTIDE SEQUENCE</scope>
    <source>
        <strain evidence="2">LLR39Z86</strain>
    </source>
</reference>
<gene>
    <name evidence="2" type="ORF">GALLR39Z86_07650</name>
</gene>
<dbReference type="InterPro" id="IPR001646">
    <property type="entry name" value="5peptide_repeat"/>
</dbReference>
<comment type="caution">
    <text evidence="2">The sequence shown here is derived from an EMBL/GenBank/DDBJ whole genome shotgun (WGS) entry which is preliminary data.</text>
</comment>
<organism evidence="2 3">
    <name type="scientific">Glycomyces algeriensis</name>
    <dbReference type="NCBI Taxonomy" id="256037"/>
    <lineage>
        <taxon>Bacteria</taxon>
        <taxon>Bacillati</taxon>
        <taxon>Actinomycetota</taxon>
        <taxon>Actinomycetes</taxon>
        <taxon>Glycomycetales</taxon>
        <taxon>Glycomycetaceae</taxon>
        <taxon>Glycomyces</taxon>
    </lineage>
</organism>
<evidence type="ECO:0008006" key="4">
    <source>
        <dbReference type="Google" id="ProtNLM"/>
    </source>
</evidence>
<keyword evidence="3" id="KW-1185">Reference proteome</keyword>
<sequence>MLLVVFALILLGGWWYYDLQMAEIESLRVPGDAKADLEIAKMRLETVRATLTVAAGIGAASALVLSFRRQQHDEFHSTQQRITELRIQAVEQLSSDNATIRIGGLYNLERLGEQHEELRQLVLDEICSYLRRPFDLVTSPPADPEREVRAFAQEILQRRLKRRIGRRNYWSHNRLDLTDAALGVVDFSDCRLRNVNFTRVRFNGPAKFHGTSFEGPTSFTGVVFEQLVSFFDARFDDQVDFKEAAFSSVADLSRASFSGAAWFTKARFAHEVNCSLAEFREYLGFTGVAVDGYANCSGTVFHSYANFSKSVFAGGADFELARFAGVTIFEEVAFEAHADFETVSFGGWTSFARSTFRSSASFEHSVFKESTVFRESAWNWRASFLMVHFNATVDFEGSAFLDDVSLNGALLRQLLHDQSLPGRYRPVETSKGFRFLWTVKRDGSEPVVPQRRPGDAELQLRPGGPELRSGVESV</sequence>
<dbReference type="Gene3D" id="2.160.20.80">
    <property type="entry name" value="E3 ubiquitin-protein ligase SopA"/>
    <property type="match status" value="1"/>
</dbReference>
<feature type="region of interest" description="Disordered" evidence="1">
    <location>
        <begin position="444"/>
        <end position="474"/>
    </location>
</feature>
<protein>
    <recommendedName>
        <fullName evidence="4">Pentapeptide repeat-containing protein</fullName>
    </recommendedName>
</protein>
<dbReference type="AlphaFoldDB" id="A0A9W6G5S2"/>
<accession>A0A9W6G5S2</accession>
<evidence type="ECO:0000256" key="1">
    <source>
        <dbReference type="SAM" id="MobiDB-lite"/>
    </source>
</evidence>
<evidence type="ECO:0000313" key="2">
    <source>
        <dbReference type="EMBL" id="GLI40915.1"/>
    </source>
</evidence>
<evidence type="ECO:0000313" key="3">
    <source>
        <dbReference type="Proteomes" id="UP001144313"/>
    </source>
</evidence>